<sequence>MLKELHKFQKAKNQIPKRHKLRLTLNLKLQILNFYIVIPAHNEEACIKQTLDSLVAQTLLPKKVVIVNDHSTDNTQQIVETFASKYNWISLVNTISSDKHLPGSKIINAFYKGYETLDEDFDVICKFDADLIFPKNYLKQLAFHFNANKKLGMASGFCYIEKNNSWILENLTRKDHIRGALKAYRKTCFEEIGKLKPSMGWDTVDELLAKFYGWELLTDETLHVKHLKPTGISYNKASKHLQGEAMYKMRYGFVITLISALKLAYKKGSFNLFKDYMAGFFKAKKEKLSFLVSEEQGAFIRNLRWKGILSKFK</sequence>
<dbReference type="AlphaFoldDB" id="A0A917GE69"/>
<evidence type="ECO:0000313" key="6">
    <source>
        <dbReference type="Proteomes" id="UP000625976"/>
    </source>
</evidence>
<accession>A0A917GE69</accession>
<evidence type="ECO:0000259" key="4">
    <source>
        <dbReference type="Pfam" id="PF00535"/>
    </source>
</evidence>
<dbReference type="EMBL" id="BMFQ01000001">
    <property type="protein sequence ID" value="GGG41707.1"/>
    <property type="molecule type" value="Genomic_DNA"/>
</dbReference>
<comment type="caution">
    <text evidence="5">The sequence shown here is derived from an EMBL/GenBank/DDBJ whole genome shotgun (WGS) entry which is preliminary data.</text>
</comment>
<dbReference type="CDD" id="cd06423">
    <property type="entry name" value="CESA_like"/>
    <property type="match status" value="1"/>
</dbReference>
<evidence type="ECO:0000256" key="1">
    <source>
        <dbReference type="ARBA" id="ARBA00006739"/>
    </source>
</evidence>
<keyword evidence="3 5" id="KW-0808">Transferase</keyword>
<organism evidence="5 6">
    <name type="scientific">Bizionia arctica</name>
    <dbReference type="NCBI Taxonomy" id="1495645"/>
    <lineage>
        <taxon>Bacteria</taxon>
        <taxon>Pseudomonadati</taxon>
        <taxon>Bacteroidota</taxon>
        <taxon>Flavobacteriia</taxon>
        <taxon>Flavobacteriales</taxon>
        <taxon>Flavobacteriaceae</taxon>
        <taxon>Bizionia</taxon>
    </lineage>
</organism>
<dbReference type="InterPro" id="IPR029044">
    <property type="entry name" value="Nucleotide-diphossugar_trans"/>
</dbReference>
<dbReference type="InterPro" id="IPR001173">
    <property type="entry name" value="Glyco_trans_2-like"/>
</dbReference>
<keyword evidence="6" id="KW-1185">Reference proteome</keyword>
<reference evidence="5" key="1">
    <citation type="journal article" date="2014" name="Int. J. Syst. Evol. Microbiol.">
        <title>Complete genome sequence of Corynebacterium casei LMG S-19264T (=DSM 44701T), isolated from a smear-ripened cheese.</title>
        <authorList>
            <consortium name="US DOE Joint Genome Institute (JGI-PGF)"/>
            <person name="Walter F."/>
            <person name="Albersmeier A."/>
            <person name="Kalinowski J."/>
            <person name="Ruckert C."/>
        </authorList>
    </citation>
    <scope>NUCLEOTIDE SEQUENCE</scope>
    <source>
        <strain evidence="5">CGMCC 1.12751</strain>
    </source>
</reference>
<dbReference type="Gene3D" id="3.90.550.10">
    <property type="entry name" value="Spore Coat Polysaccharide Biosynthesis Protein SpsA, Chain A"/>
    <property type="match status" value="1"/>
</dbReference>
<dbReference type="PANTHER" id="PTHR43630:SF1">
    <property type="entry name" value="POLY-BETA-1,6-N-ACETYL-D-GLUCOSAMINE SYNTHASE"/>
    <property type="match status" value="1"/>
</dbReference>
<feature type="domain" description="Glycosyltransferase 2-like" evidence="4">
    <location>
        <begin position="36"/>
        <end position="168"/>
    </location>
</feature>
<evidence type="ECO:0000256" key="2">
    <source>
        <dbReference type="ARBA" id="ARBA00022676"/>
    </source>
</evidence>
<evidence type="ECO:0000256" key="3">
    <source>
        <dbReference type="ARBA" id="ARBA00022679"/>
    </source>
</evidence>
<reference evidence="5" key="2">
    <citation type="submission" date="2020-09" db="EMBL/GenBank/DDBJ databases">
        <authorList>
            <person name="Sun Q."/>
            <person name="Zhou Y."/>
        </authorList>
    </citation>
    <scope>NUCLEOTIDE SEQUENCE</scope>
    <source>
        <strain evidence="5">CGMCC 1.12751</strain>
    </source>
</reference>
<comment type="similarity">
    <text evidence="1">Belongs to the glycosyltransferase 2 family.</text>
</comment>
<name>A0A917GE69_9FLAO</name>
<dbReference type="Proteomes" id="UP000625976">
    <property type="component" value="Unassembled WGS sequence"/>
</dbReference>
<gene>
    <name evidence="5" type="ORF">GCM10010976_11640</name>
</gene>
<dbReference type="PANTHER" id="PTHR43630">
    <property type="entry name" value="POLY-BETA-1,6-N-ACETYL-D-GLUCOSAMINE SYNTHASE"/>
    <property type="match status" value="1"/>
</dbReference>
<evidence type="ECO:0000313" key="5">
    <source>
        <dbReference type="EMBL" id="GGG41707.1"/>
    </source>
</evidence>
<dbReference type="Pfam" id="PF00535">
    <property type="entry name" value="Glycos_transf_2"/>
    <property type="match status" value="1"/>
</dbReference>
<dbReference type="SUPFAM" id="SSF53448">
    <property type="entry name" value="Nucleotide-diphospho-sugar transferases"/>
    <property type="match status" value="1"/>
</dbReference>
<dbReference type="GO" id="GO:0016757">
    <property type="term" value="F:glycosyltransferase activity"/>
    <property type="evidence" value="ECO:0007669"/>
    <property type="project" value="UniProtKB-KW"/>
</dbReference>
<protein>
    <submittedName>
        <fullName evidence="5">Glycosyl transferase family 2</fullName>
    </submittedName>
</protein>
<proteinExistence type="inferred from homology"/>
<keyword evidence="2" id="KW-0328">Glycosyltransferase</keyword>